<dbReference type="EMBL" id="CP042469">
    <property type="protein sequence ID" value="QOX64424.1"/>
    <property type="molecule type" value="Genomic_DNA"/>
</dbReference>
<gene>
    <name evidence="1" type="ORF">FRZ06_14270</name>
</gene>
<accession>A0ACD1ADP3</accession>
<evidence type="ECO:0000313" key="2">
    <source>
        <dbReference type="Proteomes" id="UP000594014"/>
    </source>
</evidence>
<organism evidence="1 2">
    <name type="scientific">Anoxybacterium hadale</name>
    <dbReference type="NCBI Taxonomy" id="3408580"/>
    <lineage>
        <taxon>Bacteria</taxon>
        <taxon>Bacillati</taxon>
        <taxon>Bacillota</taxon>
        <taxon>Clostridia</taxon>
        <taxon>Peptostreptococcales</taxon>
        <taxon>Anaerovoracaceae</taxon>
        <taxon>Anoxybacterium</taxon>
    </lineage>
</organism>
<proteinExistence type="predicted"/>
<name>A0ACD1ADP3_9FIRM</name>
<sequence length="1186" mass="128626">MRKIIASILTAVLLISANLSPVSAASLQIYGETKMNLWDLYLTENNKATPDAISTATIDAVSQATYNPYDNKPVNIETGVDLGLIADSKILKAYGIQNEMVDRILSIWETGYRIPVLGTNGTETNPLTKNVVRYTADDKTTYDFSYEEAVNAASDQEKFSWKEFAEQSSKEDSTVPPYKVKFLLDNGDFGKRTLISSKTGMEPPLLSIDREFSDHEENLGRMMKLNFENDSDWANAVYGIKVNESGLLQGNMELGSYSDHNGDTSFLKGQDAPDKTQLLIRLSQKFRLGENKLTFMAHGYQDAEFTINLDGNQERYPWIVTFRGVNADNNDDPLTADSIVKQGDVLRVDAVGSGFSGKYDGLYIDGKPLPKENISTAIHTAYYEYLNSGKTLQVYTDQLTEGIHELHLTKRGYNDLMYFFTVNAQGKKTVPELTAVGEKIQVGGTTTEGGSVKGTPVVLKAKDGSELKDWFDGIRKILYINDSTGTVNQISLPSSIAYDDAGKTVTIDGGSMAYWNAAGSHTIVIRSNDYQELRIQVKRVTAMPAAASVVYREADGAVVVSADSSYISSDNIQTVVINGISFPGSTFELIKSYPTYAMTIPSEYFDAGTTVPIKILTKNYSDLTATISIPETHVKRKAAPEAAVTENRILNSGGTILLNFPDDPDWRAAIQTVVLRNSSNSDTNMTSKMTAEPGKLTLGPTSYQTVGNYTLMITASGYQPLKLPVEIVAPVPGVVSYELQPDGSVSVVVAGSSNSYISKVSVFLDGQAVAADQITKGTTSFALSASCFPETRAYHLLITADGYADTILNLVTDVAEPPSLRVEGQYDTEKKSITVFFDEDASWREAVTGAELLRSSGTATTVSVADKSKSGEITLSISGYLYQDNYTLKLSAPGYRKAMLTVKILSVPPSGVAYELLSADGELETNVQLANSGYAGALTKIKMGNQTLTRGTDFTVTTSGYNYFATIPGGLPQAETEATLYADNYANKTILFTDKAQPPTASLPSEIGKEAVLTVTSGDSEWALAVTGITIGSSVTSGTTFGKDKLTVNEGTLTIPADKMKNAYLSSGTEKVIKVTADGYRTLVFRNLTIYDKLSSVYPQTTEWIDGNLHINLTDTSTSYSYYSVNKVYLDGTNITSSVQTPKSSNAYRLVIPKDQFEELTGTVSIRITGSTSSALPELVISVDLP</sequence>
<keyword evidence="2" id="KW-1185">Reference proteome</keyword>
<protein>
    <submittedName>
        <fullName evidence="1">Uncharacterized protein</fullName>
    </submittedName>
</protein>
<evidence type="ECO:0000313" key="1">
    <source>
        <dbReference type="EMBL" id="QOX64424.1"/>
    </source>
</evidence>
<reference evidence="1" key="1">
    <citation type="submission" date="2019-08" db="EMBL/GenBank/DDBJ databases">
        <title>Genome sequence of Clostridiales bacterium MT110.</title>
        <authorList>
            <person name="Cao J."/>
        </authorList>
    </citation>
    <scope>NUCLEOTIDE SEQUENCE</scope>
    <source>
        <strain evidence="1">MT110</strain>
    </source>
</reference>
<dbReference type="Proteomes" id="UP000594014">
    <property type="component" value="Chromosome"/>
</dbReference>